<keyword evidence="1" id="KW-0812">Transmembrane</keyword>
<dbReference type="InterPro" id="IPR011701">
    <property type="entry name" value="MFS"/>
</dbReference>
<dbReference type="InterPro" id="IPR020846">
    <property type="entry name" value="MFS_dom"/>
</dbReference>
<dbReference type="HOGENOM" id="CLU_1192670_0_0_2"/>
<dbReference type="KEGG" id="tlt:OCC_10950"/>
<reference evidence="3 4" key="1">
    <citation type="journal article" date="2012" name="J. Bacteriol.">
        <title>Genome sequence of the model hyperthermophilic archaeon Thermococcus litoralis NS-C.</title>
        <authorList>
            <person name="Gardner A.F."/>
            <person name="Kumar S."/>
            <person name="Perler F.B."/>
        </authorList>
    </citation>
    <scope>NUCLEOTIDE SEQUENCE [LARGE SCALE GENOMIC DNA]</scope>
    <source>
        <strain evidence="4">ATCC 51850 / DSM 5473 / JCM 8560 / NS-C</strain>
    </source>
</reference>
<dbReference type="GO" id="GO:0022857">
    <property type="term" value="F:transmembrane transporter activity"/>
    <property type="evidence" value="ECO:0007669"/>
    <property type="project" value="InterPro"/>
</dbReference>
<organism evidence="3 4">
    <name type="scientific">Thermococcus litoralis (strain ATCC 51850 / DSM 5473 / JCM 8560 / NS-C)</name>
    <dbReference type="NCBI Taxonomy" id="523849"/>
    <lineage>
        <taxon>Archaea</taxon>
        <taxon>Methanobacteriati</taxon>
        <taxon>Methanobacteriota</taxon>
        <taxon>Thermococci</taxon>
        <taxon>Thermococcales</taxon>
        <taxon>Thermococcaceae</taxon>
        <taxon>Thermococcus</taxon>
    </lineage>
</organism>
<keyword evidence="1" id="KW-0472">Membrane</keyword>
<feature type="transmembrane region" description="Helical" evidence="1">
    <location>
        <begin position="179"/>
        <end position="197"/>
    </location>
</feature>
<dbReference type="EMBL" id="CP006670">
    <property type="protein sequence ID" value="EHR77616.1"/>
    <property type="molecule type" value="Genomic_DNA"/>
</dbReference>
<dbReference type="InterPro" id="IPR036259">
    <property type="entry name" value="MFS_trans_sf"/>
</dbReference>
<feature type="domain" description="Major facilitator superfamily (MFS) profile" evidence="2">
    <location>
        <begin position="1"/>
        <end position="232"/>
    </location>
</feature>
<dbReference type="PANTHER" id="PTHR23518">
    <property type="entry name" value="C-METHYLTRANSFERASE"/>
    <property type="match status" value="1"/>
</dbReference>
<sequence length="232" mass="25894">MKKKVATSMQARKASLIAQNTQMPRWFYAFVPFKIATGGSSQVVPLYAMHLGAGAGEIGLLNALSTFASTIGTIFWGRLSDKMLKRKAFILMGLLSTSIFLSLLAFAGSFWDLLLINAVYSFFLASTVSIPVVLLFRNVRKTRWDEAVGKFNKIGGWAWVVGLLVGFTLIRFLSFKQLFLLFAVVNVPGFVIALKTIREAPVYLHRANIKPLVTQVIQKGRYLPNFIIHLLF</sequence>
<evidence type="ECO:0000313" key="3">
    <source>
        <dbReference type="EMBL" id="EHR77616.1"/>
    </source>
</evidence>
<dbReference type="PANTHER" id="PTHR23518:SF2">
    <property type="entry name" value="MAJOR FACILITATOR SUPERFAMILY TRANSPORTER"/>
    <property type="match status" value="1"/>
</dbReference>
<feature type="transmembrane region" description="Helical" evidence="1">
    <location>
        <begin position="114"/>
        <end position="136"/>
    </location>
</feature>
<accession>H3ZR40</accession>
<evidence type="ECO:0000259" key="2">
    <source>
        <dbReference type="PROSITE" id="PS50850"/>
    </source>
</evidence>
<name>H3ZR40_THELN</name>
<feature type="transmembrane region" description="Helical" evidence="1">
    <location>
        <begin position="26"/>
        <end position="48"/>
    </location>
</feature>
<dbReference type="Pfam" id="PF07690">
    <property type="entry name" value="MFS_1"/>
    <property type="match status" value="1"/>
</dbReference>
<feature type="transmembrane region" description="Helical" evidence="1">
    <location>
        <begin position="89"/>
        <end position="108"/>
    </location>
</feature>
<protein>
    <recommendedName>
        <fullName evidence="2">Major facilitator superfamily (MFS) profile domain-containing protein</fullName>
    </recommendedName>
</protein>
<evidence type="ECO:0000313" key="4">
    <source>
        <dbReference type="Proteomes" id="UP000015502"/>
    </source>
</evidence>
<evidence type="ECO:0000256" key="1">
    <source>
        <dbReference type="SAM" id="Phobius"/>
    </source>
</evidence>
<dbReference type="SUPFAM" id="SSF103473">
    <property type="entry name" value="MFS general substrate transporter"/>
    <property type="match status" value="1"/>
</dbReference>
<dbReference type="PROSITE" id="PS50850">
    <property type="entry name" value="MFS"/>
    <property type="match status" value="1"/>
</dbReference>
<dbReference type="AlphaFoldDB" id="H3ZR40"/>
<keyword evidence="4" id="KW-1185">Reference proteome</keyword>
<proteinExistence type="predicted"/>
<dbReference type="Proteomes" id="UP000015502">
    <property type="component" value="Chromosome"/>
</dbReference>
<keyword evidence="1" id="KW-1133">Transmembrane helix</keyword>
<dbReference type="GeneID" id="16549452"/>
<dbReference type="STRING" id="523849.OCC_10950"/>
<dbReference type="RefSeq" id="WP_004069960.1">
    <property type="nucleotide sequence ID" value="NC_022084.1"/>
</dbReference>
<dbReference type="Gene3D" id="1.20.1250.20">
    <property type="entry name" value="MFS general substrate transporter like domains"/>
    <property type="match status" value="1"/>
</dbReference>
<feature type="transmembrane region" description="Helical" evidence="1">
    <location>
        <begin position="156"/>
        <end position="173"/>
    </location>
</feature>
<feature type="transmembrane region" description="Helical" evidence="1">
    <location>
        <begin position="60"/>
        <end position="77"/>
    </location>
</feature>
<dbReference type="PaxDb" id="523849-OCC_10950"/>
<gene>
    <name evidence="3" type="ORF">OCC_10950</name>
</gene>